<dbReference type="AlphaFoldDB" id="A0A2S5T3P7"/>
<dbReference type="CDD" id="cd00865">
    <property type="entry name" value="PEBP_bact_arch"/>
    <property type="match status" value="1"/>
</dbReference>
<feature type="signal peptide" evidence="1">
    <location>
        <begin position="1"/>
        <end position="24"/>
    </location>
</feature>
<evidence type="ECO:0000313" key="5">
    <source>
        <dbReference type="Proteomes" id="UP000294772"/>
    </source>
</evidence>
<accession>A0A2S5T3P7</accession>
<keyword evidence="4" id="KW-1185">Reference proteome</keyword>
<dbReference type="PANTHER" id="PTHR30289">
    <property type="entry name" value="UNCHARACTERIZED PROTEIN YBCL-RELATED"/>
    <property type="match status" value="1"/>
</dbReference>
<dbReference type="NCBIfam" id="TIGR00481">
    <property type="entry name" value="YbhB/YbcL family Raf kinase inhibitor-like protein"/>
    <property type="match status" value="1"/>
</dbReference>
<name>A0A2S5T3P7_9BURK</name>
<evidence type="ECO:0000313" key="3">
    <source>
        <dbReference type="EMBL" id="TCP05054.1"/>
    </source>
</evidence>
<dbReference type="InterPro" id="IPR036610">
    <property type="entry name" value="PEBP-like_sf"/>
</dbReference>
<gene>
    <name evidence="2" type="ORF">C1702_10450</name>
    <name evidence="3" type="ORF">EV676_109140</name>
</gene>
<dbReference type="InterPro" id="IPR008914">
    <property type="entry name" value="PEBP"/>
</dbReference>
<dbReference type="SUPFAM" id="SSF49777">
    <property type="entry name" value="PEBP-like"/>
    <property type="match status" value="1"/>
</dbReference>
<feature type="chain" id="PRO_5040584300" evidence="1">
    <location>
        <begin position="25"/>
        <end position="187"/>
    </location>
</feature>
<dbReference type="Proteomes" id="UP000239406">
    <property type="component" value="Unassembled WGS sequence"/>
</dbReference>
<keyword evidence="1" id="KW-0732">Signal</keyword>
<dbReference type="InterPro" id="IPR005247">
    <property type="entry name" value="YbhB_YbcL/LppC-like"/>
</dbReference>
<dbReference type="EMBL" id="SLXF01000009">
    <property type="protein sequence ID" value="TCP05054.1"/>
    <property type="molecule type" value="Genomic_DNA"/>
</dbReference>
<dbReference type="OrthoDB" id="9797506at2"/>
<evidence type="ECO:0000313" key="2">
    <source>
        <dbReference type="EMBL" id="PPE69611.1"/>
    </source>
</evidence>
<comment type="caution">
    <text evidence="2">The sequence shown here is derived from an EMBL/GenBank/DDBJ whole genome shotgun (WGS) entry which is preliminary data.</text>
</comment>
<dbReference type="Proteomes" id="UP000294772">
    <property type="component" value="Unassembled WGS sequence"/>
</dbReference>
<protein>
    <submittedName>
        <fullName evidence="3">PBP family phospholipid-binding protein</fullName>
    </submittedName>
    <submittedName>
        <fullName evidence="2">YbhB/YbcL family Raf kinase inhibitor-like protein</fullName>
    </submittedName>
</protein>
<evidence type="ECO:0000256" key="1">
    <source>
        <dbReference type="SAM" id="SignalP"/>
    </source>
</evidence>
<organism evidence="2 4">
    <name type="scientific">Caldimonas thermodepolymerans</name>
    <dbReference type="NCBI Taxonomy" id="215580"/>
    <lineage>
        <taxon>Bacteria</taxon>
        <taxon>Pseudomonadati</taxon>
        <taxon>Pseudomonadota</taxon>
        <taxon>Betaproteobacteria</taxon>
        <taxon>Burkholderiales</taxon>
        <taxon>Sphaerotilaceae</taxon>
        <taxon>Caldimonas</taxon>
    </lineage>
</organism>
<dbReference type="Gene3D" id="3.90.280.10">
    <property type="entry name" value="PEBP-like"/>
    <property type="match status" value="1"/>
</dbReference>
<reference evidence="3 5" key="2">
    <citation type="submission" date="2019-03" db="EMBL/GenBank/DDBJ databases">
        <title>Genomic Encyclopedia of Type Strains, Phase IV (KMG-IV): sequencing the most valuable type-strain genomes for metagenomic binning, comparative biology and taxonomic classification.</title>
        <authorList>
            <person name="Goeker M."/>
        </authorList>
    </citation>
    <scope>NUCLEOTIDE SEQUENCE [LARGE SCALE GENOMIC DNA]</scope>
    <source>
        <strain evidence="3 5">DSM 15264</strain>
    </source>
</reference>
<proteinExistence type="predicted"/>
<dbReference type="PANTHER" id="PTHR30289:SF1">
    <property type="entry name" value="PEBP (PHOSPHATIDYLETHANOLAMINE-BINDING PROTEIN) FAMILY PROTEIN"/>
    <property type="match status" value="1"/>
</dbReference>
<sequence>MHDHTLHRRMAIGALALAPWLAHAGEFTLSSPGIAAGARLPEAQVYDGFGCRGRNESPALRWSGAPEGTKSYAVTVYDPDAPTGSGWWHWVVYNIPADVTALPAGAGAPGGARLPAGAVQGRTDFGTAGFGGACPPEGDTPHRYVFTVHALKVDRLDLPADASAAMVGFMLHANRLGSASFTATYGR</sequence>
<evidence type="ECO:0000313" key="4">
    <source>
        <dbReference type="Proteomes" id="UP000239406"/>
    </source>
</evidence>
<dbReference type="Pfam" id="PF01161">
    <property type="entry name" value="PBP"/>
    <property type="match status" value="1"/>
</dbReference>
<reference evidence="2 4" key="1">
    <citation type="submission" date="2018-02" db="EMBL/GenBank/DDBJ databases">
        <title>Reclassifiation of [Polyangium] brachysporum DSM 7029 as Guopingzhaonella breviflexa gen. nov., sp. nov., a member of the family Comamonadaceae.</title>
        <authorList>
            <person name="Tang B."/>
        </authorList>
    </citation>
    <scope>NUCLEOTIDE SEQUENCE [LARGE SCALE GENOMIC DNA]</scope>
    <source>
        <strain evidence="2 4">DSM 15344</strain>
    </source>
</reference>
<dbReference type="EMBL" id="PSNY01000010">
    <property type="protein sequence ID" value="PPE69611.1"/>
    <property type="molecule type" value="Genomic_DNA"/>
</dbReference>